<dbReference type="InterPro" id="IPR001173">
    <property type="entry name" value="Glyco_trans_2-like"/>
</dbReference>
<dbReference type="SUPFAM" id="SSF53448">
    <property type="entry name" value="Nucleotide-diphospho-sugar transferases"/>
    <property type="match status" value="1"/>
</dbReference>
<dbReference type="STRING" id="564137.SAMN04488238_101408"/>
<dbReference type="GO" id="GO:0016757">
    <property type="term" value="F:glycosyltransferase activity"/>
    <property type="evidence" value="ECO:0007669"/>
    <property type="project" value="UniProtKB-KW"/>
</dbReference>
<evidence type="ECO:0000256" key="4">
    <source>
        <dbReference type="ARBA" id="ARBA00022679"/>
    </source>
</evidence>
<keyword evidence="5" id="KW-0472">Membrane</keyword>
<dbReference type="GO" id="GO:0005886">
    <property type="term" value="C:plasma membrane"/>
    <property type="evidence" value="ECO:0007669"/>
    <property type="project" value="UniProtKB-SubCell"/>
</dbReference>
<dbReference type="RefSeq" id="WP_092884848.1">
    <property type="nucleotide sequence ID" value="NZ_CP061498.1"/>
</dbReference>
<evidence type="ECO:0000256" key="5">
    <source>
        <dbReference type="ARBA" id="ARBA00023136"/>
    </source>
</evidence>
<dbReference type="Pfam" id="PF00535">
    <property type="entry name" value="Glycos_transf_2"/>
    <property type="match status" value="1"/>
</dbReference>
<name>A0A1H2RT97_9RHOB</name>
<organism evidence="7 8">
    <name type="scientific">Roseicitreum antarcticum</name>
    <dbReference type="NCBI Taxonomy" id="564137"/>
    <lineage>
        <taxon>Bacteria</taxon>
        <taxon>Pseudomonadati</taxon>
        <taxon>Pseudomonadota</taxon>
        <taxon>Alphaproteobacteria</taxon>
        <taxon>Rhodobacterales</taxon>
        <taxon>Paracoccaceae</taxon>
        <taxon>Roseicitreum</taxon>
    </lineage>
</organism>
<dbReference type="PANTHER" id="PTHR43646">
    <property type="entry name" value="GLYCOSYLTRANSFERASE"/>
    <property type="match status" value="1"/>
</dbReference>
<keyword evidence="4 7" id="KW-0808">Transferase</keyword>
<evidence type="ECO:0000313" key="8">
    <source>
        <dbReference type="Proteomes" id="UP000198539"/>
    </source>
</evidence>
<dbReference type="Proteomes" id="UP000198539">
    <property type="component" value="Unassembled WGS sequence"/>
</dbReference>
<keyword evidence="2" id="KW-1003">Cell membrane</keyword>
<dbReference type="PANTHER" id="PTHR43646:SF2">
    <property type="entry name" value="GLYCOSYLTRANSFERASE 2-LIKE DOMAIN-CONTAINING PROTEIN"/>
    <property type="match status" value="1"/>
</dbReference>
<dbReference type="AlphaFoldDB" id="A0A1H2RT97"/>
<feature type="domain" description="Glycosyltransferase 2-like" evidence="6">
    <location>
        <begin position="3"/>
        <end position="136"/>
    </location>
</feature>
<sequence length="276" mass="29939">MLTVIIPANNEAQYIGPCLSAVLASDAPEAMGVAVIVAANGCSDATVQIAGTFADRFKSRGWNLSVLDIARGNKIGALNAADTATATGSALIYLDADVIVSPPLLAQMAAVLRTDAPVYAGGTPLVTPPESRLTTAYARLWLRLPFHDSGAPGFGLFGVNVAGRARWGAFPDLISDDTFVRLQFRPEERVQVPATYRWPMVEGFRRLVRVRRRQDIGVAEIATRYPELLANEGKAPTPRFWPLFRADPVGFAVYTSVAVMVRISRLWAGNEWVRGR</sequence>
<evidence type="ECO:0000256" key="2">
    <source>
        <dbReference type="ARBA" id="ARBA00022475"/>
    </source>
</evidence>
<evidence type="ECO:0000313" key="7">
    <source>
        <dbReference type="EMBL" id="SDW22400.1"/>
    </source>
</evidence>
<keyword evidence="3" id="KW-0328">Glycosyltransferase</keyword>
<reference evidence="7 8" key="1">
    <citation type="submission" date="2016-10" db="EMBL/GenBank/DDBJ databases">
        <authorList>
            <person name="de Groot N.N."/>
        </authorList>
    </citation>
    <scope>NUCLEOTIDE SEQUENCE [LARGE SCALE GENOMIC DNA]</scope>
    <source>
        <strain evidence="7 8">CGMCC 1.8894</strain>
    </source>
</reference>
<proteinExistence type="predicted"/>
<comment type="subcellular location">
    <subcellularLocation>
        <location evidence="1">Cell membrane</location>
    </subcellularLocation>
</comment>
<keyword evidence="8" id="KW-1185">Reference proteome</keyword>
<accession>A0A1H2RT97</accession>
<dbReference type="Gene3D" id="3.90.550.10">
    <property type="entry name" value="Spore Coat Polysaccharide Biosynthesis Protein SpsA, Chain A"/>
    <property type="match status" value="1"/>
</dbReference>
<dbReference type="InterPro" id="IPR029044">
    <property type="entry name" value="Nucleotide-diphossugar_trans"/>
</dbReference>
<protein>
    <submittedName>
        <fullName evidence="7">Glycosyltransferase involved in cell wall bisynthesis</fullName>
    </submittedName>
</protein>
<evidence type="ECO:0000256" key="3">
    <source>
        <dbReference type="ARBA" id="ARBA00022676"/>
    </source>
</evidence>
<evidence type="ECO:0000256" key="1">
    <source>
        <dbReference type="ARBA" id="ARBA00004236"/>
    </source>
</evidence>
<dbReference type="OrthoDB" id="9797391at2"/>
<dbReference type="EMBL" id="FNOM01000001">
    <property type="protein sequence ID" value="SDW22400.1"/>
    <property type="molecule type" value="Genomic_DNA"/>
</dbReference>
<gene>
    <name evidence="7" type="ORF">SAMN04488238_101408</name>
</gene>
<evidence type="ECO:0000259" key="6">
    <source>
        <dbReference type="Pfam" id="PF00535"/>
    </source>
</evidence>